<evidence type="ECO:0000259" key="10">
    <source>
        <dbReference type="Pfam" id="PF13953"/>
    </source>
</evidence>
<evidence type="ECO:0000313" key="13">
    <source>
        <dbReference type="Proteomes" id="UP000286947"/>
    </source>
</evidence>
<evidence type="ECO:0000256" key="1">
    <source>
        <dbReference type="ARBA" id="ARBA00004571"/>
    </source>
</evidence>
<evidence type="ECO:0000256" key="4">
    <source>
        <dbReference type="ARBA" id="ARBA00022452"/>
    </source>
</evidence>
<accession>A0A433SB74</accession>
<evidence type="ECO:0000256" key="3">
    <source>
        <dbReference type="ARBA" id="ARBA00022448"/>
    </source>
</evidence>
<dbReference type="EMBL" id="PQSP01000007">
    <property type="protein sequence ID" value="RUS65981.1"/>
    <property type="molecule type" value="Genomic_DNA"/>
</dbReference>
<dbReference type="Gene3D" id="2.60.40.3110">
    <property type="match status" value="1"/>
</dbReference>
<evidence type="ECO:0000256" key="8">
    <source>
        <dbReference type="ARBA" id="ARBA00023136"/>
    </source>
</evidence>
<proteinExistence type="inferred from homology"/>
<dbReference type="GO" id="GO:0009279">
    <property type="term" value="C:cell outer membrane"/>
    <property type="evidence" value="ECO:0007669"/>
    <property type="project" value="UniProtKB-SubCell"/>
</dbReference>
<dbReference type="Gene3D" id="2.60.40.2610">
    <property type="entry name" value="Outer membrane usher protein FimD, plug domain"/>
    <property type="match status" value="1"/>
</dbReference>
<dbReference type="InterPro" id="IPR025949">
    <property type="entry name" value="PapC-like_C"/>
</dbReference>
<dbReference type="Proteomes" id="UP000286947">
    <property type="component" value="Unassembled WGS sequence"/>
</dbReference>
<evidence type="ECO:0000313" key="12">
    <source>
        <dbReference type="EMBL" id="RUS65981.1"/>
    </source>
</evidence>
<keyword evidence="6" id="KW-0812">Transmembrane</keyword>
<dbReference type="InterPro" id="IPR042186">
    <property type="entry name" value="FimD_plug_dom"/>
</dbReference>
<dbReference type="OrthoDB" id="6554712at2"/>
<sequence length="818" mass="90557">MIHRIKILIKYSIPALFVVFTSQISLAEVWFNPDALDKVDTGVVDLSRFEQGEQLPGTYRVDVYVNGIYFDSGNYPFVALEDGRLQPLLTSDMLRAMGVKIQAFAVLVESDEAMPLSHFSTYIPGAQSVLYFEQQRLDISIPQAAMDLQAHGTIDPARWDQGMPAAFVGYNVTGSRTWQRNMGQTRDNHFVNLQSGLNLGDWRLRNYSTYSDASNSSHAFRSINTYLYRDIQALQGQLVLGQSSTPSEIFDSIIFRGIKLVSDDAMLPESLRGFAPIVRGIAWSNAMVTVRQNGIVIYQTYVAPGAFEIKDLFPTSASGDLEVTITEADGSKRRFSQPFSSVPNMLREGSIKYAFAAGQYHSQQTGAREPGFGMTTLSYGISNNLTLYSGVLVSDRYISSVVGSGLGLGAFGSASVDVTYARTELPDNDTKHGVSYRMQYAKTLTQTDTTLTLASYRYSTQDFYTFQEANEYGIYDANKRSRFQVTLSQSLGHAGNLYLSAYQQNYWNRSSYDRTINIGWSGSYRRINYVLNYNQTQNAGYGRTDRQLSFSIQIPLDGPLRNNWIHTSSTATQHNGTITQMGVSGTALADHNLSYSVSQGYASRDHHVNGNLSASYRGTMGEINAGYNYDKYSRRLNFGLQGGVFVHPYGITLSQIPGESMALVRIPEISDAKIHNQMGIATDAWGNAVVPYLSAYRSNRIAVDTLSLQDHVDLDETTREVVPTRGALVLANFNARVGSRVLFTLTHHGSLVPFGATAKVVGQDNDSIVADWGQVYFAGLPSQGKLEVSWGGGQKCQTEFNFQADHSHGIRQESLNCE</sequence>
<comment type="subcellular location">
    <subcellularLocation>
        <location evidence="1">Cell outer membrane</location>
        <topology evidence="1">Multi-pass membrane protein</topology>
    </subcellularLocation>
</comment>
<dbReference type="Pfam" id="PF00577">
    <property type="entry name" value="Usher"/>
    <property type="match status" value="1"/>
</dbReference>
<name>A0A433SB74_9BURK</name>
<organism evidence="12 13">
    <name type="scientific">Saezia sanguinis</name>
    <dbReference type="NCBI Taxonomy" id="1965230"/>
    <lineage>
        <taxon>Bacteria</taxon>
        <taxon>Pseudomonadati</taxon>
        <taxon>Pseudomonadota</taxon>
        <taxon>Betaproteobacteria</taxon>
        <taxon>Burkholderiales</taxon>
        <taxon>Saeziaceae</taxon>
        <taxon>Saezia</taxon>
    </lineage>
</organism>
<feature type="domain" description="PapC N-terminal" evidence="11">
    <location>
        <begin position="31"/>
        <end position="173"/>
    </location>
</feature>
<evidence type="ECO:0000256" key="2">
    <source>
        <dbReference type="ARBA" id="ARBA00008064"/>
    </source>
</evidence>
<dbReference type="SUPFAM" id="SSF141729">
    <property type="entry name" value="FimD N-terminal domain-like"/>
    <property type="match status" value="1"/>
</dbReference>
<keyword evidence="4" id="KW-1134">Transmembrane beta strand</keyword>
<keyword evidence="3" id="KW-0813">Transport</keyword>
<dbReference type="GO" id="GO:0015473">
    <property type="term" value="F:fimbrial usher porin activity"/>
    <property type="evidence" value="ECO:0007669"/>
    <property type="project" value="InterPro"/>
</dbReference>
<evidence type="ECO:0000259" key="11">
    <source>
        <dbReference type="Pfam" id="PF13954"/>
    </source>
</evidence>
<protein>
    <submittedName>
        <fullName evidence="12">Outer membrane usher protein YraJ</fullName>
    </submittedName>
</protein>
<dbReference type="InterPro" id="IPR000015">
    <property type="entry name" value="Fimb_usher"/>
</dbReference>
<dbReference type="PANTHER" id="PTHR30451">
    <property type="entry name" value="OUTER MEMBRANE USHER PROTEIN"/>
    <property type="match status" value="1"/>
</dbReference>
<keyword evidence="5" id="KW-1029">Fimbrium biogenesis</keyword>
<reference evidence="12 13" key="1">
    <citation type="submission" date="2018-01" db="EMBL/GenBank/DDBJ databases">
        <title>Saezia sanguinis gen. nov., sp. nov., in the order Burkholderiales isolated from human blood.</title>
        <authorList>
            <person name="Medina-Pascual M.J."/>
            <person name="Valdezate S."/>
            <person name="Monzon S."/>
            <person name="Cuesta I."/>
            <person name="Carrasco G."/>
            <person name="Villalon P."/>
            <person name="Saez-Nieto J.A."/>
        </authorList>
    </citation>
    <scope>NUCLEOTIDE SEQUENCE [LARGE SCALE GENOMIC DNA]</scope>
    <source>
        <strain evidence="12 13">CNM695-12</strain>
    </source>
</reference>
<dbReference type="FunFam" id="2.60.40.3110:FF:000001">
    <property type="entry name" value="Putative fimbrial outer membrane usher"/>
    <property type="match status" value="1"/>
</dbReference>
<dbReference type="Gene3D" id="2.60.40.2070">
    <property type="match status" value="1"/>
</dbReference>
<gene>
    <name evidence="12" type="primary">yraJ</name>
    <name evidence="12" type="ORF">CUZ56_02337</name>
</gene>
<dbReference type="InterPro" id="IPR025885">
    <property type="entry name" value="PapC_N"/>
</dbReference>
<evidence type="ECO:0000256" key="7">
    <source>
        <dbReference type="ARBA" id="ARBA00022729"/>
    </source>
</evidence>
<dbReference type="GO" id="GO:0009297">
    <property type="term" value="P:pilus assembly"/>
    <property type="evidence" value="ECO:0007669"/>
    <property type="project" value="InterPro"/>
</dbReference>
<dbReference type="AlphaFoldDB" id="A0A433SB74"/>
<dbReference type="Pfam" id="PF13953">
    <property type="entry name" value="PapC_C"/>
    <property type="match status" value="1"/>
</dbReference>
<dbReference type="InterPro" id="IPR037224">
    <property type="entry name" value="PapC_N_sf"/>
</dbReference>
<evidence type="ECO:0000256" key="9">
    <source>
        <dbReference type="ARBA" id="ARBA00023237"/>
    </source>
</evidence>
<comment type="similarity">
    <text evidence="2">Belongs to the fimbrial export usher family.</text>
</comment>
<dbReference type="InterPro" id="IPR043142">
    <property type="entry name" value="PapC-like_C_sf"/>
</dbReference>
<comment type="caution">
    <text evidence="12">The sequence shown here is derived from an EMBL/GenBank/DDBJ whole genome shotgun (WGS) entry which is preliminary data.</text>
</comment>
<dbReference type="PANTHER" id="PTHR30451:SF21">
    <property type="entry name" value="FIMBRIAL USHER DOMAIN-CONTAINING PROTEIN YDET-RELATED"/>
    <property type="match status" value="1"/>
</dbReference>
<dbReference type="Gene3D" id="3.10.20.410">
    <property type="match status" value="1"/>
</dbReference>
<keyword evidence="8" id="KW-0472">Membrane</keyword>
<dbReference type="Pfam" id="PF13954">
    <property type="entry name" value="PapC_N"/>
    <property type="match status" value="1"/>
</dbReference>
<evidence type="ECO:0000256" key="5">
    <source>
        <dbReference type="ARBA" id="ARBA00022558"/>
    </source>
</evidence>
<keyword evidence="9" id="KW-0998">Cell outer membrane</keyword>
<keyword evidence="13" id="KW-1185">Reference proteome</keyword>
<feature type="domain" description="PapC-like C-terminal" evidence="10">
    <location>
        <begin position="742"/>
        <end position="802"/>
    </location>
</feature>
<keyword evidence="7" id="KW-0732">Signal</keyword>
<evidence type="ECO:0000256" key="6">
    <source>
        <dbReference type="ARBA" id="ARBA00022692"/>
    </source>
</evidence>